<dbReference type="PANTHER" id="PTHR11261:SF3">
    <property type="entry name" value="RETINOL-BINDING PROTEIN 3"/>
    <property type="match status" value="1"/>
</dbReference>
<dbReference type="InterPro" id="IPR029045">
    <property type="entry name" value="ClpP/crotonase-like_dom_sf"/>
</dbReference>
<reference evidence="2 3" key="1">
    <citation type="journal article" date="2014" name="Genome Announc.">
        <title>Draft Genome Sequence of Moraxella bovoculi Strain 237T (ATCC BAA-1259T) Isolated from a Calf with Infectious Bovine Keratoconjunctivitis.</title>
        <authorList>
            <person name="Calcutt M.J."/>
            <person name="Foecking M.F."/>
            <person name="Martin N.T."/>
            <person name="Mhlanga-Mutangadura T."/>
            <person name="Reilly T.J."/>
        </authorList>
    </citation>
    <scope>NUCLEOTIDE SEQUENCE [LARGE SCALE GENOMIC DNA]</scope>
    <source>
        <strain evidence="2 3">237</strain>
    </source>
</reference>
<evidence type="ECO:0000313" key="2">
    <source>
        <dbReference type="EMBL" id="KDN24723.1"/>
    </source>
</evidence>
<dbReference type="GO" id="GO:0006508">
    <property type="term" value="P:proteolysis"/>
    <property type="evidence" value="ECO:0007669"/>
    <property type="project" value="InterPro"/>
</dbReference>
<dbReference type="AlphaFoldDB" id="A0A066UKK4"/>
<dbReference type="RefSeq" id="WP_052585362.1">
    <property type="nucleotide sequence ID" value="NZ_AOMT01000026.1"/>
</dbReference>
<evidence type="ECO:0000313" key="3">
    <source>
        <dbReference type="Proteomes" id="UP000035860"/>
    </source>
</evidence>
<name>A0A066UKK4_9GAMM</name>
<dbReference type="GO" id="GO:0008236">
    <property type="term" value="F:serine-type peptidase activity"/>
    <property type="evidence" value="ECO:0007669"/>
    <property type="project" value="InterPro"/>
</dbReference>
<dbReference type="InterPro" id="IPR005151">
    <property type="entry name" value="Tail-specific_protease"/>
</dbReference>
<keyword evidence="3" id="KW-1185">Reference proteome</keyword>
<dbReference type="Gene3D" id="3.90.226.10">
    <property type="entry name" value="2-enoyl-CoA Hydratase, Chain A, domain 1"/>
    <property type="match status" value="1"/>
</dbReference>
<accession>A0A066UKK4</accession>
<evidence type="ECO:0000259" key="1">
    <source>
        <dbReference type="Pfam" id="PF03572"/>
    </source>
</evidence>
<protein>
    <submittedName>
        <fullName evidence="2">Peptidase S41</fullName>
    </submittedName>
</protein>
<sequence length="431" mass="48520">MKKAIVLPLIITLLALTAWVFYDPAPKPNPKPFEVQKAEDFDYVFGLIKQEYPLLQAQKNATGYDFVADYAKHKAHIMQAKNPTEFFFLLNDVLDKLDNEHTHMMTKADVQYAIGIYSQSNHDDYRWQIYTHLTRDKRLQQAYATEIGMTPAQEEQARRDKIAKIDAQIAVPANVQMFDVVPNQVGYLSVRELTHVSLLDTDERHAVMRYLQKIKHYPALIIDIRTNTGGDTRYWTQFLLPAITARPLSLDLYSFFKQGTHMDAYKATRPTMTDIDRTQVAKALPVSADLARILDTFAYQEIQPLRVDMDPDGIGFGGKIYLLVDNDVYSSAETLAIFAKYTQFATLVGTPTRGDGVGTDPMIAILPNTHFAIRYAKQLGIAPDGTINAIRGTQPDVLVANPPNFTLPTDVDVAKNDPVIQRAVQLALSSH</sequence>
<dbReference type="EMBL" id="AOMT01000026">
    <property type="protein sequence ID" value="KDN24723.1"/>
    <property type="molecule type" value="Genomic_DNA"/>
</dbReference>
<dbReference type="SUPFAM" id="SSF52096">
    <property type="entry name" value="ClpP/crotonase"/>
    <property type="match status" value="1"/>
</dbReference>
<dbReference type="Gene3D" id="3.30.750.44">
    <property type="match status" value="1"/>
</dbReference>
<gene>
    <name evidence="2" type="ORF">MBO_07148</name>
</gene>
<feature type="domain" description="Tail specific protease" evidence="1">
    <location>
        <begin position="185"/>
        <end position="398"/>
    </location>
</feature>
<dbReference type="Proteomes" id="UP000035860">
    <property type="component" value="Unassembled WGS sequence"/>
</dbReference>
<dbReference type="eggNOG" id="COG0793">
    <property type="taxonomic scope" value="Bacteria"/>
</dbReference>
<dbReference type="OrthoDB" id="6397760at2"/>
<comment type="caution">
    <text evidence="2">The sequence shown here is derived from an EMBL/GenBank/DDBJ whole genome shotgun (WGS) entry which is preliminary data.</text>
</comment>
<dbReference type="Pfam" id="PF03572">
    <property type="entry name" value="Peptidase_S41"/>
    <property type="match status" value="1"/>
</dbReference>
<proteinExistence type="predicted"/>
<dbReference type="PANTHER" id="PTHR11261">
    <property type="entry name" value="INTERPHOTORECEPTOR RETINOID-BINDING PROTEIN"/>
    <property type="match status" value="1"/>
</dbReference>
<organism evidence="2 3">
    <name type="scientific">Moraxella bovoculi 237</name>
    <dbReference type="NCBI Taxonomy" id="743974"/>
    <lineage>
        <taxon>Bacteria</taxon>
        <taxon>Pseudomonadati</taxon>
        <taxon>Pseudomonadota</taxon>
        <taxon>Gammaproteobacteria</taxon>
        <taxon>Moraxellales</taxon>
        <taxon>Moraxellaceae</taxon>
        <taxon>Moraxella</taxon>
    </lineage>
</organism>